<comment type="caution">
    <text evidence="1">The sequence shown here is derived from an EMBL/GenBank/DDBJ whole genome shotgun (WGS) entry which is preliminary data.</text>
</comment>
<dbReference type="AlphaFoldDB" id="A0A402A2B6"/>
<evidence type="ECO:0000313" key="2">
    <source>
        <dbReference type="Proteomes" id="UP000287352"/>
    </source>
</evidence>
<keyword evidence="2" id="KW-1185">Reference proteome</keyword>
<protein>
    <recommendedName>
        <fullName evidence="3">Winged helix-turn-helix domain-containing protein</fullName>
    </recommendedName>
</protein>
<accession>A0A402A2B6</accession>
<dbReference type="RefSeq" id="WP_126580695.1">
    <property type="nucleotide sequence ID" value="NZ_BIFR01000001.1"/>
</dbReference>
<sequence length="64" mass="7125">MNTSEQKTTTTTHATTDKVIQILKKNPTISDADLAEQAGLKSEAAARGWRTVAEETMRGWKWGY</sequence>
<dbReference type="Proteomes" id="UP000287352">
    <property type="component" value="Unassembled WGS sequence"/>
</dbReference>
<dbReference type="OrthoDB" id="164778at2"/>
<name>A0A402A2B6_9CHLR</name>
<reference evidence="2" key="1">
    <citation type="submission" date="2018-12" db="EMBL/GenBank/DDBJ databases">
        <title>Tengunoibacter tsumagoiensis gen. nov., sp. nov., Dictyobacter kobayashii sp. nov., D. alpinus sp. nov., and D. joshuensis sp. nov. and description of Dictyobacteraceae fam. nov. within the order Ktedonobacterales isolated from Tengu-no-mugimeshi.</title>
        <authorList>
            <person name="Wang C.M."/>
            <person name="Zheng Y."/>
            <person name="Sakai Y."/>
            <person name="Toyoda A."/>
            <person name="Minakuchi Y."/>
            <person name="Abe K."/>
            <person name="Yokota A."/>
            <person name="Yabe S."/>
        </authorList>
    </citation>
    <scope>NUCLEOTIDE SEQUENCE [LARGE SCALE GENOMIC DNA]</scope>
    <source>
        <strain evidence="2">Uno3</strain>
    </source>
</reference>
<gene>
    <name evidence="1" type="ORF">KTT_30000</name>
</gene>
<proteinExistence type="predicted"/>
<dbReference type="EMBL" id="BIFR01000001">
    <property type="protein sequence ID" value="GCE13141.1"/>
    <property type="molecule type" value="Genomic_DNA"/>
</dbReference>
<evidence type="ECO:0008006" key="3">
    <source>
        <dbReference type="Google" id="ProtNLM"/>
    </source>
</evidence>
<organism evidence="1 2">
    <name type="scientific">Tengunoibacter tsumagoiensis</name>
    <dbReference type="NCBI Taxonomy" id="2014871"/>
    <lineage>
        <taxon>Bacteria</taxon>
        <taxon>Bacillati</taxon>
        <taxon>Chloroflexota</taxon>
        <taxon>Ktedonobacteria</taxon>
        <taxon>Ktedonobacterales</taxon>
        <taxon>Dictyobacteraceae</taxon>
        <taxon>Tengunoibacter</taxon>
    </lineage>
</organism>
<evidence type="ECO:0000313" key="1">
    <source>
        <dbReference type="EMBL" id="GCE13141.1"/>
    </source>
</evidence>